<feature type="repeat" description="ANK" evidence="3">
    <location>
        <begin position="529"/>
        <end position="561"/>
    </location>
</feature>
<dbReference type="EMBL" id="LVYI01000003">
    <property type="protein sequence ID" value="OAP61509.1"/>
    <property type="molecule type" value="Genomic_DNA"/>
</dbReference>
<dbReference type="PRINTS" id="PR01415">
    <property type="entry name" value="ANKYRIN"/>
</dbReference>
<dbReference type="InterPro" id="IPR051165">
    <property type="entry name" value="Multifunctional_ANK_Repeat"/>
</dbReference>
<protein>
    <submittedName>
        <fullName evidence="4">Uncharacterized protein</fullName>
    </submittedName>
</protein>
<keyword evidence="2 3" id="KW-0040">ANK repeat</keyword>
<dbReference type="PANTHER" id="PTHR24123">
    <property type="entry name" value="ANKYRIN REPEAT-CONTAINING"/>
    <property type="match status" value="1"/>
</dbReference>
<dbReference type="SUPFAM" id="SSF48403">
    <property type="entry name" value="Ankyrin repeat"/>
    <property type="match status" value="3"/>
</dbReference>
<dbReference type="Proteomes" id="UP000078343">
    <property type="component" value="Unassembled WGS sequence"/>
</dbReference>
<evidence type="ECO:0000313" key="4">
    <source>
        <dbReference type="EMBL" id="OAP61509.1"/>
    </source>
</evidence>
<feature type="repeat" description="ANK" evidence="3">
    <location>
        <begin position="489"/>
        <end position="521"/>
    </location>
</feature>
<gene>
    <name evidence="4" type="ORF">AYL99_03712</name>
</gene>
<keyword evidence="5" id="KW-1185">Reference proteome</keyword>
<evidence type="ECO:0000256" key="2">
    <source>
        <dbReference type="ARBA" id="ARBA00023043"/>
    </source>
</evidence>
<feature type="repeat" description="ANK" evidence="3">
    <location>
        <begin position="561"/>
        <end position="589"/>
    </location>
</feature>
<keyword evidence="1" id="KW-0677">Repeat</keyword>
<feature type="repeat" description="ANK" evidence="3">
    <location>
        <begin position="841"/>
        <end position="873"/>
    </location>
</feature>
<dbReference type="RefSeq" id="XP_018694876.1">
    <property type="nucleotide sequence ID" value="XM_018835226.1"/>
</dbReference>
<dbReference type="Pfam" id="PF12796">
    <property type="entry name" value="Ank_2"/>
    <property type="match status" value="5"/>
</dbReference>
<dbReference type="SMART" id="SM00248">
    <property type="entry name" value="ANK"/>
    <property type="match status" value="18"/>
</dbReference>
<evidence type="ECO:0000256" key="1">
    <source>
        <dbReference type="ARBA" id="ARBA00022737"/>
    </source>
</evidence>
<dbReference type="STRING" id="1367422.A0A178ZNX0"/>
<evidence type="ECO:0000313" key="5">
    <source>
        <dbReference type="Proteomes" id="UP000078343"/>
    </source>
</evidence>
<dbReference type="PROSITE" id="PS50088">
    <property type="entry name" value="ANK_REPEAT"/>
    <property type="match status" value="9"/>
</dbReference>
<feature type="repeat" description="ANK" evidence="3">
    <location>
        <begin position="82"/>
        <end position="114"/>
    </location>
</feature>
<comment type="caution">
    <text evidence="4">The sequence shown here is derived from an EMBL/GenBank/DDBJ whole genome shotgun (WGS) entry which is preliminary data.</text>
</comment>
<organism evidence="4 5">
    <name type="scientific">Fonsecaea erecta</name>
    <dbReference type="NCBI Taxonomy" id="1367422"/>
    <lineage>
        <taxon>Eukaryota</taxon>
        <taxon>Fungi</taxon>
        <taxon>Dikarya</taxon>
        <taxon>Ascomycota</taxon>
        <taxon>Pezizomycotina</taxon>
        <taxon>Eurotiomycetes</taxon>
        <taxon>Chaetothyriomycetidae</taxon>
        <taxon>Chaetothyriales</taxon>
        <taxon>Herpotrichiellaceae</taxon>
        <taxon>Fonsecaea</taxon>
    </lineage>
</organism>
<dbReference type="Pfam" id="PF00023">
    <property type="entry name" value="Ank"/>
    <property type="match status" value="1"/>
</dbReference>
<dbReference type="GeneID" id="30007881"/>
<dbReference type="OrthoDB" id="194358at2759"/>
<feature type="repeat" description="ANK" evidence="3">
    <location>
        <begin position="771"/>
        <end position="803"/>
    </location>
</feature>
<dbReference type="InterPro" id="IPR036770">
    <property type="entry name" value="Ankyrin_rpt-contain_sf"/>
</dbReference>
<feature type="repeat" description="ANK" evidence="3">
    <location>
        <begin position="806"/>
        <end position="838"/>
    </location>
</feature>
<dbReference type="PROSITE" id="PS50297">
    <property type="entry name" value="ANK_REP_REGION"/>
    <property type="match status" value="7"/>
</dbReference>
<dbReference type="InterPro" id="IPR002110">
    <property type="entry name" value="Ankyrin_rpt"/>
</dbReference>
<sequence>MVSNKVAGSHRDIGTQVYHWVNDQDNTQLFEYLLSLQNPTAEALAEYLFSISIENEDVHIVKRILDSGLDPNELKCSDPSGRQITPLQRACQLGSVGLVRALLDAKADVNVISPDSYSPLGYAVVNICQAGNIVDIDRESEDIDSEPEDSDNDLEDSQAIELVRILLDAGASVNPASGESPLAIAASYHHLELVTFLLDNDADPDLSPGYLKKPPLIGVLNSFGPPFIVVSIVRKLVQAGANVNISTNSEGERIFTALEYACDSGYTEVVKVLLKAGARTTEQALVKAISSSLPCVKLLIRNGAPVTETTFEKAADLGDEDMCQLLLNSAQESMKGRFRTRMFTSAMKQGHQRLIEELSAAGVELHATVRLTDAIEAAAERGDIATLRLLLHEDSRYRETVLRSLGDSLYLAIAHEQRDVTEMLLAAGADVNGSRTGRAPLKVDGEWTSGASDTGRTPLFAAINLMDAPLSEILLTSGAAVNVLSSEGHIYSVLPLAVARGERRLIKILIDEGAEIDACSRASESRSNDRKSAVTVAAERNDLDSIKLLVEAGADVNASFGGDTALAAAVQNGNTEIINYLVGCGAKPDQECLNIAIEKITDDALVERFLAVGPDVTEKALLAAAHHNLDRMQMVLTARWNRCGRYPRAFGSRTLQRAIASSSTSMVNLLLSYGINSTTIVYQNSTPFRRRSHPGLQRDESAFGTAIRLDMTEDLALVQRLLNAGADPNKIVSEQPTDTALLAAIKQNNVKLVEMLVSAGAKVNPRLIQRISRTPLQLAVEQGSMDIVNLLLEKGADVDAPAYDQYGATALQFAAIKGFLGAASMLLEKNADVNAPAAKVGGRTALEGASEHGRIDVMQLLLDSGARVIEEGSRQFERARDLASKNGHRAARRLLENYRTQLLSPPANLRLSPMDNGNTNGDLACSKLPMENGNNDGDPGWTEWPMDNWDGDQDVGQTNDTCMLGLD</sequence>
<dbReference type="PANTHER" id="PTHR24123:SF33">
    <property type="entry name" value="PROTEIN HOS4"/>
    <property type="match status" value="1"/>
</dbReference>
<dbReference type="AlphaFoldDB" id="A0A178ZNX0"/>
<feature type="repeat" description="ANK" evidence="3">
    <location>
        <begin position="454"/>
        <end position="486"/>
    </location>
</feature>
<name>A0A178ZNX0_9EURO</name>
<accession>A0A178ZNX0</accession>
<proteinExistence type="predicted"/>
<reference evidence="4 5" key="1">
    <citation type="submission" date="2016-04" db="EMBL/GenBank/DDBJ databases">
        <title>Draft genome of Fonsecaea erecta CBS 125763.</title>
        <authorList>
            <person name="Weiss V.A."/>
            <person name="Vicente V.A."/>
            <person name="Raittz R.T."/>
            <person name="Moreno L.F."/>
            <person name="De Souza E.M."/>
            <person name="Pedrosa F.O."/>
            <person name="Steffens M.B."/>
            <person name="Faoro H."/>
            <person name="Tadra-Sfeir M.Z."/>
            <person name="Najafzadeh M.J."/>
            <person name="Felipe M.S."/>
            <person name="Teixeira M."/>
            <person name="Sun J."/>
            <person name="Xi L."/>
            <person name="Gomes R."/>
            <person name="De Azevedo C.M."/>
            <person name="Salgado C.G."/>
            <person name="Da Silva M.B."/>
            <person name="Nascimento M.F."/>
            <person name="Queiroz-Telles F."/>
            <person name="Attili D.S."/>
            <person name="Gorbushina A."/>
        </authorList>
    </citation>
    <scope>NUCLEOTIDE SEQUENCE [LARGE SCALE GENOMIC DNA]</scope>
    <source>
        <strain evidence="4 5">CBS 125763</strain>
    </source>
</reference>
<evidence type="ECO:0000256" key="3">
    <source>
        <dbReference type="PROSITE-ProRule" id="PRU00023"/>
    </source>
</evidence>
<dbReference type="Gene3D" id="1.25.40.20">
    <property type="entry name" value="Ankyrin repeat-containing domain"/>
    <property type="match status" value="4"/>
</dbReference>
<feature type="repeat" description="ANK" evidence="3">
    <location>
        <begin position="177"/>
        <end position="209"/>
    </location>
</feature>